<dbReference type="EMBL" id="JBCNJP010000012">
    <property type="protein sequence ID" value="KAK9070774.1"/>
    <property type="molecule type" value="Genomic_DNA"/>
</dbReference>
<dbReference type="PANTHER" id="PTHR47594">
    <property type="entry name" value="PPR CONTAINING PLANT-LIKE PROTEIN"/>
    <property type="match status" value="1"/>
</dbReference>
<dbReference type="InterPro" id="IPR044190">
    <property type="entry name" value="THA8-like"/>
</dbReference>
<dbReference type="GO" id="GO:0003723">
    <property type="term" value="F:RNA binding"/>
    <property type="evidence" value="ECO:0007669"/>
    <property type="project" value="InterPro"/>
</dbReference>
<evidence type="ECO:0000256" key="1">
    <source>
        <dbReference type="ARBA" id="ARBA00022737"/>
    </source>
</evidence>
<keyword evidence="1" id="KW-0677">Repeat</keyword>
<dbReference type="InterPro" id="IPR002885">
    <property type="entry name" value="PPR_rpt"/>
</dbReference>
<comment type="caution">
    <text evidence="3">The sequence shown here is derived from an EMBL/GenBank/DDBJ whole genome shotgun (WGS) entry which is preliminary data.</text>
</comment>
<dbReference type="Gene3D" id="1.25.40.10">
    <property type="entry name" value="Tetratricopeptide repeat domain"/>
    <property type="match status" value="1"/>
</dbReference>
<evidence type="ECO:0000313" key="4">
    <source>
        <dbReference type="Proteomes" id="UP001408789"/>
    </source>
</evidence>
<dbReference type="AlphaFoldDB" id="A0AAP0D9C8"/>
<sequence length="206" mass="23475">MSHRMQELNHGLPTTSSYTLIIIAFCEAGKALEAWNSLVELVDRGSLPREYIYTSNQHCHRLQNLVLPREKSDLIAAFNELIRQDQFDLALKVISGTRFETWYKTDLNLYAKLVTTMASRGMTEEIDGLISDVEVRDVISAKSKGLVTLVKAFLATDKAGAMMRVYEIMKVDGWKLVQFCLTFLPSSKFLNEFTPKFKMIQLQEIA</sequence>
<name>A0AAP0D9C8_9ASTR</name>
<dbReference type="Proteomes" id="UP001408789">
    <property type="component" value="Unassembled WGS sequence"/>
</dbReference>
<evidence type="ECO:0000313" key="3">
    <source>
        <dbReference type="EMBL" id="KAK9070774.1"/>
    </source>
</evidence>
<gene>
    <name evidence="3" type="ORF">SSX86_011176</name>
</gene>
<dbReference type="InterPro" id="IPR011990">
    <property type="entry name" value="TPR-like_helical_dom_sf"/>
</dbReference>
<dbReference type="GO" id="GO:0000373">
    <property type="term" value="P:Group II intron splicing"/>
    <property type="evidence" value="ECO:0007669"/>
    <property type="project" value="InterPro"/>
</dbReference>
<keyword evidence="4" id="KW-1185">Reference proteome</keyword>
<evidence type="ECO:0008006" key="5">
    <source>
        <dbReference type="Google" id="ProtNLM"/>
    </source>
</evidence>
<protein>
    <recommendedName>
        <fullName evidence="5">Pentatricopeptide repeat-containing protein</fullName>
    </recommendedName>
</protein>
<feature type="repeat" description="PPR" evidence="2">
    <location>
        <begin position="14"/>
        <end position="48"/>
    </location>
</feature>
<organism evidence="3 4">
    <name type="scientific">Deinandra increscens subsp. villosa</name>
    <dbReference type="NCBI Taxonomy" id="3103831"/>
    <lineage>
        <taxon>Eukaryota</taxon>
        <taxon>Viridiplantae</taxon>
        <taxon>Streptophyta</taxon>
        <taxon>Embryophyta</taxon>
        <taxon>Tracheophyta</taxon>
        <taxon>Spermatophyta</taxon>
        <taxon>Magnoliopsida</taxon>
        <taxon>eudicotyledons</taxon>
        <taxon>Gunneridae</taxon>
        <taxon>Pentapetalae</taxon>
        <taxon>asterids</taxon>
        <taxon>campanulids</taxon>
        <taxon>Asterales</taxon>
        <taxon>Asteraceae</taxon>
        <taxon>Asteroideae</taxon>
        <taxon>Heliantheae alliance</taxon>
        <taxon>Madieae</taxon>
        <taxon>Madiinae</taxon>
        <taxon>Deinandra</taxon>
    </lineage>
</organism>
<evidence type="ECO:0000256" key="2">
    <source>
        <dbReference type="PROSITE-ProRule" id="PRU00708"/>
    </source>
</evidence>
<proteinExistence type="predicted"/>
<dbReference type="PANTHER" id="PTHR47594:SF3">
    <property type="entry name" value="PROTEIN THYLAKOID ASSEMBLY 8, CHLOROPLASTIC"/>
    <property type="match status" value="1"/>
</dbReference>
<reference evidence="3 4" key="1">
    <citation type="submission" date="2024-04" db="EMBL/GenBank/DDBJ databases">
        <title>The reference genome of an endangered Asteraceae, Deinandra increscens subsp. villosa, native to the Central Coast of California.</title>
        <authorList>
            <person name="Guilliams M."/>
            <person name="Hasenstab-Lehman K."/>
            <person name="Meyer R."/>
            <person name="Mcevoy S."/>
        </authorList>
    </citation>
    <scope>NUCLEOTIDE SEQUENCE [LARGE SCALE GENOMIC DNA]</scope>
    <source>
        <tissue evidence="3">Leaf</tissue>
    </source>
</reference>
<dbReference type="PROSITE" id="PS51375">
    <property type="entry name" value="PPR"/>
    <property type="match status" value="1"/>
</dbReference>
<accession>A0AAP0D9C8</accession>
<dbReference type="GO" id="GO:0009658">
    <property type="term" value="P:chloroplast organization"/>
    <property type="evidence" value="ECO:0007669"/>
    <property type="project" value="InterPro"/>
</dbReference>